<feature type="region of interest" description="Disordered" evidence="8">
    <location>
        <begin position="310"/>
        <end position="354"/>
    </location>
</feature>
<dbReference type="GO" id="GO:0005975">
    <property type="term" value="P:carbohydrate metabolic process"/>
    <property type="evidence" value="ECO:0007669"/>
    <property type="project" value="InterPro"/>
</dbReference>
<comment type="caution">
    <text evidence="10">The sequence shown here is derived from an EMBL/GenBank/DDBJ whole genome shotgun (WGS) entry which is preliminary data.</text>
</comment>
<evidence type="ECO:0000313" key="11">
    <source>
        <dbReference type="Proteomes" id="UP000198711"/>
    </source>
</evidence>
<dbReference type="SUPFAM" id="SSF75005">
    <property type="entry name" value="Arabinanase/levansucrase/invertase"/>
    <property type="match status" value="1"/>
</dbReference>
<dbReference type="InterPro" id="IPR023296">
    <property type="entry name" value="Glyco_hydro_beta-prop_sf"/>
</dbReference>
<protein>
    <submittedName>
        <fullName evidence="10">Beta-xylosidase, GH43 family</fullName>
    </submittedName>
</protein>
<dbReference type="PANTHER" id="PTHR43817">
    <property type="entry name" value="GLYCOSYL HYDROLASE"/>
    <property type="match status" value="1"/>
</dbReference>
<dbReference type="PIRSF" id="PIRSF025414">
    <property type="entry name" value="Alpha-L-arabinofuranosidase"/>
    <property type="match status" value="1"/>
</dbReference>
<dbReference type="Proteomes" id="UP000198711">
    <property type="component" value="Unassembled WGS sequence"/>
</dbReference>
<evidence type="ECO:0000256" key="1">
    <source>
        <dbReference type="ARBA" id="ARBA00009865"/>
    </source>
</evidence>
<dbReference type="CDD" id="cd18820">
    <property type="entry name" value="GH43_LbAraf43-like"/>
    <property type="match status" value="1"/>
</dbReference>
<dbReference type="Gene3D" id="2.115.10.20">
    <property type="entry name" value="Glycosyl hydrolase domain, family 43"/>
    <property type="match status" value="1"/>
</dbReference>
<dbReference type="InterPro" id="IPR006710">
    <property type="entry name" value="Glyco_hydro_43"/>
</dbReference>
<evidence type="ECO:0000256" key="6">
    <source>
        <dbReference type="PIRSR" id="PIRSR606710-2"/>
    </source>
</evidence>
<evidence type="ECO:0000256" key="5">
    <source>
        <dbReference type="PIRSR" id="PIRSR606710-1"/>
    </source>
</evidence>
<dbReference type="RefSeq" id="WP_257574952.1">
    <property type="nucleotide sequence ID" value="NZ_FNNO01000011.1"/>
</dbReference>
<evidence type="ECO:0000313" key="10">
    <source>
        <dbReference type="EMBL" id="SDX21980.1"/>
    </source>
</evidence>
<keyword evidence="2 9" id="KW-0732">Signal</keyword>
<accession>A0A8X8IDW6</accession>
<keyword evidence="4 7" id="KW-0326">Glycosidase</keyword>
<evidence type="ECO:0000256" key="9">
    <source>
        <dbReference type="SAM" id="SignalP"/>
    </source>
</evidence>
<dbReference type="GO" id="GO:0004553">
    <property type="term" value="F:hydrolase activity, hydrolyzing O-glycosyl compounds"/>
    <property type="evidence" value="ECO:0007669"/>
    <property type="project" value="InterPro"/>
</dbReference>
<evidence type="ECO:0000256" key="7">
    <source>
        <dbReference type="RuleBase" id="RU361187"/>
    </source>
</evidence>
<feature type="site" description="Important for catalytic activity, responsible for pKa modulation of the active site Glu and correct orientation of both the proton donor and substrate" evidence="6">
    <location>
        <position position="151"/>
    </location>
</feature>
<evidence type="ECO:0000256" key="8">
    <source>
        <dbReference type="SAM" id="MobiDB-lite"/>
    </source>
</evidence>
<dbReference type="Pfam" id="PF04616">
    <property type="entry name" value="Glyco_hydro_43"/>
    <property type="match status" value="1"/>
</dbReference>
<evidence type="ECO:0000256" key="4">
    <source>
        <dbReference type="ARBA" id="ARBA00023295"/>
    </source>
</evidence>
<dbReference type="PANTHER" id="PTHR43817:SF1">
    <property type="entry name" value="HYDROLASE, FAMILY 43, PUTATIVE (AFU_ORTHOLOGUE AFUA_3G01660)-RELATED"/>
    <property type="match status" value="1"/>
</dbReference>
<feature type="active site" description="Proton donor" evidence="5">
    <location>
        <position position="222"/>
    </location>
</feature>
<reference evidence="10 11" key="1">
    <citation type="submission" date="2016-10" db="EMBL/GenBank/DDBJ databases">
        <authorList>
            <person name="Varghese N."/>
            <person name="Submissions S."/>
        </authorList>
    </citation>
    <scope>NUCLEOTIDE SEQUENCE [LARGE SCALE GENOMIC DNA]</scope>
    <source>
        <strain evidence="10 11">DSM 25353</strain>
    </source>
</reference>
<proteinExistence type="inferred from homology"/>
<feature type="active site" description="Proton acceptor" evidence="5">
    <location>
        <position position="40"/>
    </location>
</feature>
<feature type="chain" id="PRO_5036476081" evidence="9">
    <location>
        <begin position="26"/>
        <end position="354"/>
    </location>
</feature>
<dbReference type="InterPro" id="IPR016828">
    <property type="entry name" value="Alpha-L-arabinofuranosidase"/>
</dbReference>
<evidence type="ECO:0000256" key="2">
    <source>
        <dbReference type="ARBA" id="ARBA00022729"/>
    </source>
</evidence>
<dbReference type="EMBL" id="FNNO01000011">
    <property type="protein sequence ID" value="SDX21980.1"/>
    <property type="molecule type" value="Genomic_DNA"/>
</dbReference>
<name>A0A8X8IDW6_9BACT</name>
<dbReference type="AlphaFoldDB" id="A0A8X8IDW6"/>
<keyword evidence="3 7" id="KW-0378">Hydrolase</keyword>
<gene>
    <name evidence="10" type="ORF">SAMN05444410_11134</name>
</gene>
<organism evidence="10 11">
    <name type="scientific">Hydrobacter penzbergensis</name>
    <dbReference type="NCBI Taxonomy" id="1235997"/>
    <lineage>
        <taxon>Bacteria</taxon>
        <taxon>Pseudomonadati</taxon>
        <taxon>Bacteroidota</taxon>
        <taxon>Chitinophagia</taxon>
        <taxon>Chitinophagales</taxon>
        <taxon>Chitinophagaceae</taxon>
        <taxon>Hydrobacter</taxon>
    </lineage>
</organism>
<keyword evidence="11" id="KW-1185">Reference proteome</keyword>
<comment type="similarity">
    <text evidence="1 7">Belongs to the glycosyl hydrolase 43 family.</text>
</comment>
<sequence length="354" mass="40022">MKVITARNICWVSIMLLFFCPAAVSAQKGFMNPLLTSGPDPWCLYKDGMYYYMHTTGHDLRLWKTKDITALSRAASAVIWTPPATGPMSRDIWAPEIHFLQGKWYVYFAADNGDNYQHRLYVLENASADPLQGQWIMKGELKTPGDKWAIDGSVFEDHGQLYLIWSGWQGEKNGEQDIFISRMKNPWTTEGERVMLSAPEYDWEKNGEIKEQGKTTHLYVNEGPELLKHGKDLFLVYSASACWMDTYSLGMLRAKSGSDLMQPSSWKKSAQPVFQQSLKNQVYATGHCSFFMSPNGKENYILYHANSKPGEGCGKSRSPRAQRFSWKRDGNPSFGEPIADGVLLPLPSGTVSDR</sequence>
<feature type="signal peptide" evidence="9">
    <location>
        <begin position="1"/>
        <end position="25"/>
    </location>
</feature>
<evidence type="ECO:0000256" key="3">
    <source>
        <dbReference type="ARBA" id="ARBA00022801"/>
    </source>
</evidence>